<feature type="region of interest" description="Disordered" evidence="1">
    <location>
        <begin position="44"/>
        <end position="80"/>
    </location>
</feature>
<sequence>MPRWTLEAGLAVTSIEGLCSAVAHDFNHFVWRDEVPWTVTLASSPSGHNISAAPRRVPCSGQESCPGRGSQHRTSEDNQSGRACWPGHTCLIPLTAHPSSIHYATSLGAY</sequence>
<dbReference type="AlphaFoldDB" id="A0A5B7D5W8"/>
<dbReference type="Proteomes" id="UP000324222">
    <property type="component" value="Unassembled WGS sequence"/>
</dbReference>
<name>A0A5B7D5W8_PORTR</name>
<organism evidence="2 3">
    <name type="scientific">Portunus trituberculatus</name>
    <name type="common">Swimming crab</name>
    <name type="synonym">Neptunus trituberculatus</name>
    <dbReference type="NCBI Taxonomy" id="210409"/>
    <lineage>
        <taxon>Eukaryota</taxon>
        <taxon>Metazoa</taxon>
        <taxon>Ecdysozoa</taxon>
        <taxon>Arthropoda</taxon>
        <taxon>Crustacea</taxon>
        <taxon>Multicrustacea</taxon>
        <taxon>Malacostraca</taxon>
        <taxon>Eumalacostraca</taxon>
        <taxon>Eucarida</taxon>
        <taxon>Decapoda</taxon>
        <taxon>Pleocyemata</taxon>
        <taxon>Brachyura</taxon>
        <taxon>Eubrachyura</taxon>
        <taxon>Portunoidea</taxon>
        <taxon>Portunidae</taxon>
        <taxon>Portuninae</taxon>
        <taxon>Portunus</taxon>
    </lineage>
</organism>
<gene>
    <name evidence="2" type="ORF">E2C01_009489</name>
</gene>
<protein>
    <submittedName>
        <fullName evidence="2">Uncharacterized protein</fullName>
    </submittedName>
</protein>
<evidence type="ECO:0000313" key="3">
    <source>
        <dbReference type="Proteomes" id="UP000324222"/>
    </source>
</evidence>
<comment type="caution">
    <text evidence="2">The sequence shown here is derived from an EMBL/GenBank/DDBJ whole genome shotgun (WGS) entry which is preliminary data.</text>
</comment>
<dbReference type="EMBL" id="VSRR010000524">
    <property type="protein sequence ID" value="MPC16659.1"/>
    <property type="molecule type" value="Genomic_DNA"/>
</dbReference>
<keyword evidence="3" id="KW-1185">Reference proteome</keyword>
<evidence type="ECO:0000256" key="1">
    <source>
        <dbReference type="SAM" id="MobiDB-lite"/>
    </source>
</evidence>
<reference evidence="2 3" key="1">
    <citation type="submission" date="2019-05" db="EMBL/GenBank/DDBJ databases">
        <title>Another draft genome of Portunus trituberculatus and its Hox gene families provides insights of decapod evolution.</title>
        <authorList>
            <person name="Jeong J.-H."/>
            <person name="Song I."/>
            <person name="Kim S."/>
            <person name="Choi T."/>
            <person name="Kim D."/>
            <person name="Ryu S."/>
            <person name="Kim W."/>
        </authorList>
    </citation>
    <scope>NUCLEOTIDE SEQUENCE [LARGE SCALE GENOMIC DNA]</scope>
    <source>
        <tissue evidence="2">Muscle</tissue>
    </source>
</reference>
<accession>A0A5B7D5W8</accession>
<evidence type="ECO:0000313" key="2">
    <source>
        <dbReference type="EMBL" id="MPC16659.1"/>
    </source>
</evidence>
<proteinExistence type="predicted"/>